<proteinExistence type="predicted"/>
<feature type="compositionally biased region" description="Polar residues" evidence="1">
    <location>
        <begin position="378"/>
        <end position="394"/>
    </location>
</feature>
<feature type="compositionally biased region" description="Polar residues" evidence="1">
    <location>
        <begin position="153"/>
        <end position="181"/>
    </location>
</feature>
<evidence type="ECO:0000256" key="1">
    <source>
        <dbReference type="SAM" id="MobiDB-lite"/>
    </source>
</evidence>
<reference evidence="2" key="1">
    <citation type="submission" date="2021-02" db="EMBL/GenBank/DDBJ databases">
        <authorList>
            <person name="Nowell W R."/>
        </authorList>
    </citation>
    <scope>NUCLEOTIDE SEQUENCE</scope>
</reference>
<dbReference type="EMBL" id="CAJNYV010001396">
    <property type="protein sequence ID" value="CAF3419303.1"/>
    <property type="molecule type" value="Genomic_DNA"/>
</dbReference>
<protein>
    <submittedName>
        <fullName evidence="2">Uncharacterized protein</fullName>
    </submittedName>
</protein>
<feature type="compositionally biased region" description="Polar residues" evidence="1">
    <location>
        <begin position="1"/>
        <end position="24"/>
    </location>
</feature>
<feature type="compositionally biased region" description="Low complexity" evidence="1">
    <location>
        <begin position="107"/>
        <end position="126"/>
    </location>
</feature>
<feature type="compositionally biased region" description="Polar residues" evidence="1">
    <location>
        <begin position="291"/>
        <end position="370"/>
    </location>
</feature>
<feature type="region of interest" description="Disordered" evidence="1">
    <location>
        <begin position="291"/>
        <end position="458"/>
    </location>
</feature>
<name>A0A818BI12_9BILA</name>
<dbReference type="AlphaFoldDB" id="A0A818BI12"/>
<feature type="region of interest" description="Disordered" evidence="1">
    <location>
        <begin position="98"/>
        <end position="181"/>
    </location>
</feature>
<dbReference type="Proteomes" id="UP000663865">
    <property type="component" value="Unassembled WGS sequence"/>
</dbReference>
<feature type="compositionally biased region" description="Polar residues" evidence="1">
    <location>
        <begin position="256"/>
        <end position="266"/>
    </location>
</feature>
<feature type="region of interest" description="Disordered" evidence="1">
    <location>
        <begin position="245"/>
        <end position="268"/>
    </location>
</feature>
<feature type="compositionally biased region" description="Basic and acidic residues" evidence="1">
    <location>
        <begin position="445"/>
        <end position="458"/>
    </location>
</feature>
<feature type="compositionally biased region" description="Basic and acidic residues" evidence="1">
    <location>
        <begin position="395"/>
        <end position="411"/>
    </location>
</feature>
<organism evidence="2 3">
    <name type="scientific">Rotaria socialis</name>
    <dbReference type="NCBI Taxonomy" id="392032"/>
    <lineage>
        <taxon>Eukaryota</taxon>
        <taxon>Metazoa</taxon>
        <taxon>Spiralia</taxon>
        <taxon>Gnathifera</taxon>
        <taxon>Rotifera</taxon>
        <taxon>Eurotatoria</taxon>
        <taxon>Bdelloidea</taxon>
        <taxon>Philodinida</taxon>
        <taxon>Philodinidae</taxon>
        <taxon>Rotaria</taxon>
    </lineage>
</organism>
<evidence type="ECO:0000313" key="2">
    <source>
        <dbReference type="EMBL" id="CAF3419303.1"/>
    </source>
</evidence>
<feature type="compositionally biased region" description="Basic residues" evidence="1">
    <location>
        <begin position="435"/>
        <end position="444"/>
    </location>
</feature>
<comment type="caution">
    <text evidence="2">The sequence shown here is derived from an EMBL/GenBank/DDBJ whole genome shotgun (WGS) entry which is preliminary data.</text>
</comment>
<gene>
    <name evidence="2" type="ORF">KIK155_LOCUS9786</name>
</gene>
<feature type="region of interest" description="Disordered" evidence="1">
    <location>
        <begin position="1"/>
        <end position="39"/>
    </location>
</feature>
<accession>A0A818BI12</accession>
<sequence length="713" mass="80785">MAEQRQANVTVQDPESGLGTQDIDSNILPINGGADSNNIAQSSQLPQVEDIGPDNDAPNDLKEDDNCALKNQLKNGTTAQNAQITNIENLVNNSLNMTTDNDANIPDTDNGTIGTNNNNAHTTSTAQPSTVQQPSQAKIAPSVRPKTYASVVKTPSQTNPAPSQTNPAPSQPTVSNQPKRQRLINNKFNKFRNITGNMPFNLHNFQWSNKKTTPEFHLNMLKFGPKYHSFVNKNKSVNNQLCRLDQLPSKEDKQVSPHTDSMSPKLTQVQKVMTSQSTQTTTINNKTVSIQTDSTTQLSNSTQTRRVSLVSQEVQTMTPDNVTSDETNKLTQNTSTEDLNSASRNNTPSLGESNNSSTEQIKNDINTQMSSRDKSNDTDTQPSSDDLRYNSSVGKDTEIKVKTNEPIHHDNSTPPNRNPDSKLTAHEETSSTKVVKSKKQRRRERKENANDNNNDEKTCNLHIEQKYMDYLRRAIKLPDLSENKDLLRCYAEAVLDNPQNIEFLDIAFMREKISFLFFARWTMKKDGSLSEQSKTNIELRIAYVMKLEKYIATNKPIKHTEITDLLYKHRQENNPSDPDVSKDQVVGNLRLEKTYFKYIKKAAVESILKDNVKLADCYNQAYEVYKSLILFTPENENYFASVCLVGSYDIAALATHCLCDNGKLTKQTKEIREIRIRYYMMIEERVRKQKPIDIYEMEDLYRQYVHEPLSAYK</sequence>
<evidence type="ECO:0000313" key="3">
    <source>
        <dbReference type="Proteomes" id="UP000663865"/>
    </source>
</evidence>
<feature type="compositionally biased region" description="Polar residues" evidence="1">
    <location>
        <begin position="127"/>
        <end position="136"/>
    </location>
</feature>
<feature type="compositionally biased region" description="Basic and acidic residues" evidence="1">
    <location>
        <begin position="419"/>
        <end position="430"/>
    </location>
</feature>